<accession>A0ABP8W088</accession>
<sequence length="243" mass="25855">MTATDPTGAIGDVRDSLDRLVQQFEKAREQQQPAAGSDETGQVTVRVSAAGVVEDVVVGSSWLAELDGEQFGAAVLQAYAEAGARTLIPWAESLAEQEEPATRPMPTGPRPSLRDVVDKQTLARMGEPALREMARVLRTVRDDARQVDAEVSAMVARRIEGHSQQATVVLDGAGGLVGVQVDPAWAESTAPANLARHVLSAYDRARRSLGGRTVENVIADSNLGRMRRLAADPSALAAELGLR</sequence>
<dbReference type="EMBL" id="BAABIM010000001">
    <property type="protein sequence ID" value="GAA4675495.1"/>
    <property type="molecule type" value="Genomic_DNA"/>
</dbReference>
<evidence type="ECO:0000313" key="2">
    <source>
        <dbReference type="Proteomes" id="UP001500621"/>
    </source>
</evidence>
<evidence type="ECO:0008006" key="3">
    <source>
        <dbReference type="Google" id="ProtNLM"/>
    </source>
</evidence>
<protein>
    <recommendedName>
        <fullName evidence="3">YbaB/EbfC family DNA-binding protein</fullName>
    </recommendedName>
</protein>
<organism evidence="1 2">
    <name type="scientific">Nocardioides nanhaiensis</name>
    <dbReference type="NCBI Taxonomy" id="1476871"/>
    <lineage>
        <taxon>Bacteria</taxon>
        <taxon>Bacillati</taxon>
        <taxon>Actinomycetota</taxon>
        <taxon>Actinomycetes</taxon>
        <taxon>Propionibacteriales</taxon>
        <taxon>Nocardioidaceae</taxon>
        <taxon>Nocardioides</taxon>
    </lineage>
</organism>
<evidence type="ECO:0000313" key="1">
    <source>
        <dbReference type="EMBL" id="GAA4675495.1"/>
    </source>
</evidence>
<reference evidence="2" key="1">
    <citation type="journal article" date="2019" name="Int. J. Syst. Evol. Microbiol.">
        <title>The Global Catalogue of Microorganisms (GCM) 10K type strain sequencing project: providing services to taxonomists for standard genome sequencing and annotation.</title>
        <authorList>
            <consortium name="The Broad Institute Genomics Platform"/>
            <consortium name="The Broad Institute Genome Sequencing Center for Infectious Disease"/>
            <person name="Wu L."/>
            <person name="Ma J."/>
        </authorList>
    </citation>
    <scope>NUCLEOTIDE SEQUENCE [LARGE SCALE GENOMIC DNA]</scope>
    <source>
        <strain evidence="2">JCM 18127</strain>
    </source>
</reference>
<dbReference type="InterPro" id="IPR036894">
    <property type="entry name" value="YbaB-like_sf"/>
</dbReference>
<keyword evidence="2" id="KW-1185">Reference proteome</keyword>
<comment type="caution">
    <text evidence="1">The sequence shown here is derived from an EMBL/GenBank/DDBJ whole genome shotgun (WGS) entry which is preliminary data.</text>
</comment>
<dbReference type="Gene3D" id="3.30.1310.10">
    <property type="entry name" value="Nucleoid-associated protein YbaB-like domain"/>
    <property type="match status" value="2"/>
</dbReference>
<proteinExistence type="predicted"/>
<name>A0ABP8W088_9ACTN</name>
<dbReference type="RefSeq" id="WP_345263408.1">
    <property type="nucleotide sequence ID" value="NZ_BAABIM010000001.1"/>
</dbReference>
<dbReference type="Proteomes" id="UP001500621">
    <property type="component" value="Unassembled WGS sequence"/>
</dbReference>
<gene>
    <name evidence="1" type="ORF">GCM10023226_10810</name>
</gene>